<keyword evidence="2" id="KW-1185">Reference proteome</keyword>
<dbReference type="RefSeq" id="WP_309523117.1">
    <property type="nucleotide sequence ID" value="NZ_JAVIXS010000020.1"/>
</dbReference>
<proteinExistence type="predicted"/>
<sequence>MKDKGIVNTGIQVEGGWSIDANVFIDKNYNIEDIPFDDTLLFSAVNHITGKTISVSYENINVGYSFDLCILSRRLGEWHHDGATIYKTIETGHQIDKFYNALSEYLNPSKKELIPLKISSWTIVYNNLIRDEGLYDDIELIFSAVRGKLFIDITYNRNSEKPYYIYIGLSKYEYSQIVYSLDKPAREYQEIFLKNIDEVVVIINDFLIEKDNYLSEILRKT</sequence>
<gene>
    <name evidence="1" type="ORF">REB14_20290</name>
</gene>
<protein>
    <submittedName>
        <fullName evidence="1">Uncharacterized protein</fullName>
    </submittedName>
</protein>
<dbReference type="EMBL" id="JAVIXS010000020">
    <property type="protein sequence ID" value="MDR4954529.1"/>
    <property type="molecule type" value="Genomic_DNA"/>
</dbReference>
<evidence type="ECO:0000313" key="1">
    <source>
        <dbReference type="EMBL" id="MDR4954529.1"/>
    </source>
</evidence>
<accession>A0ABU1E9L9</accession>
<dbReference type="Proteomes" id="UP001260959">
    <property type="component" value="Unassembled WGS sequence"/>
</dbReference>
<reference evidence="1 2" key="1">
    <citation type="submission" date="2023-08" db="EMBL/GenBank/DDBJ databases">
        <authorList>
            <person name="Maltman C."/>
        </authorList>
    </citation>
    <scope>NUCLEOTIDE SEQUENCE [LARGE SCALE GENOMIC DNA]</scope>
    <source>
        <strain evidence="1 2">ES2</strain>
    </source>
</reference>
<name>A0ABU1E9L9_9FLAO</name>
<evidence type="ECO:0000313" key="2">
    <source>
        <dbReference type="Proteomes" id="UP001260959"/>
    </source>
</evidence>
<comment type="caution">
    <text evidence="1">The sequence shown here is derived from an EMBL/GenBank/DDBJ whole genome shotgun (WGS) entry which is preliminary data.</text>
</comment>
<organism evidence="1 2">
    <name type="scientific">Chryseobacterium metallicongregator</name>
    <dbReference type="NCBI Taxonomy" id="3073042"/>
    <lineage>
        <taxon>Bacteria</taxon>
        <taxon>Pseudomonadati</taxon>
        <taxon>Bacteroidota</taxon>
        <taxon>Flavobacteriia</taxon>
        <taxon>Flavobacteriales</taxon>
        <taxon>Weeksellaceae</taxon>
        <taxon>Chryseobacterium group</taxon>
        <taxon>Chryseobacterium</taxon>
    </lineage>
</organism>